<feature type="domain" description="Flagellar hook protein FlgE/F/G-like D1" evidence="9">
    <location>
        <begin position="83"/>
        <end position="134"/>
    </location>
</feature>
<dbReference type="Pfam" id="PF06429">
    <property type="entry name" value="Flg_bbr_C"/>
    <property type="match status" value="1"/>
</dbReference>
<dbReference type="GO" id="GO:0005829">
    <property type="term" value="C:cytosol"/>
    <property type="evidence" value="ECO:0007669"/>
    <property type="project" value="TreeGrafter"/>
</dbReference>
<dbReference type="PANTHER" id="PTHR30435">
    <property type="entry name" value="FLAGELLAR PROTEIN"/>
    <property type="match status" value="1"/>
</dbReference>
<dbReference type="InterPro" id="IPR019776">
    <property type="entry name" value="Flagellar_basal_body_rod_CS"/>
</dbReference>
<keyword evidence="4 5" id="KW-0975">Bacterial flagellum</keyword>
<dbReference type="STRING" id="1860102.ACCAA_20120"/>
<dbReference type="Proteomes" id="UP000199169">
    <property type="component" value="Unassembled WGS sequence"/>
</dbReference>
<name>A0A1A8XKX3_9PROT</name>
<evidence type="ECO:0000256" key="3">
    <source>
        <dbReference type="ARBA" id="ARBA00019015"/>
    </source>
</evidence>
<dbReference type="EMBL" id="FLQX01000094">
    <property type="protein sequence ID" value="SBT05052.1"/>
    <property type="molecule type" value="Genomic_DNA"/>
</dbReference>
<dbReference type="GO" id="GO:0009425">
    <property type="term" value="C:bacterial-type flagellum basal body"/>
    <property type="evidence" value="ECO:0007669"/>
    <property type="project" value="UniProtKB-SubCell"/>
</dbReference>
<evidence type="ECO:0000256" key="1">
    <source>
        <dbReference type="ARBA" id="ARBA00004117"/>
    </source>
</evidence>
<dbReference type="Pfam" id="PF07559">
    <property type="entry name" value="FlgE_D2"/>
    <property type="match status" value="1"/>
</dbReference>
<evidence type="ECO:0000259" key="8">
    <source>
        <dbReference type="Pfam" id="PF07559"/>
    </source>
</evidence>
<proteinExistence type="inferred from homology"/>
<sequence>MSFQQALSGLAAAGTALDVIGNNVANSSTVGFKSATADFADLYAASLSTSSASQVGSGVGVAAIRSQFTQGNLTTTSNPLDLAINGGGFFRMRNSGSGTITYSRDGQMKTDKSGYVVNDQNLRLTGYNYDPKVGALVPTLTDLKLSSSLLPAKPTSNITIGLNLDSGATVPSVAFPPPPVPAVPPLPSVQPPTTSYNFASPATVFDSLGNSHVFNTYYVFVSPGTWNMYATLDDKFDDASMAAGTLPAPVPITFDSSGTMTSSPTVQLQDYKLTNGASTPWTATLNFTDTTQFGSASTVNSVDQNGYTSGSLAALGIGSDGLIQGRYSNGAAFTLGQVLLSTFAAPNGLANVGNNQWSLTSESGSEVIGVPGTGGRGLLQSASVEESNVDLTKQLVAMITAQRSYQASAQTIKTQDAILQTLLNLR</sequence>
<comment type="function">
    <text evidence="5">A flexible structure which links the flagellar filament to the drive apparatus in the basal body.</text>
</comment>
<evidence type="ECO:0000256" key="2">
    <source>
        <dbReference type="ARBA" id="ARBA00009677"/>
    </source>
</evidence>
<dbReference type="InterPro" id="IPR010930">
    <property type="entry name" value="Flg_bb/hook_C_dom"/>
</dbReference>
<gene>
    <name evidence="10" type="primary">flgE</name>
    <name evidence="10" type="ORF">ACCAA_20120</name>
</gene>
<keyword evidence="10" id="KW-0969">Cilium</keyword>
<dbReference type="GO" id="GO:0009424">
    <property type="term" value="C:bacterial-type flagellum hook"/>
    <property type="evidence" value="ECO:0007669"/>
    <property type="project" value="TreeGrafter"/>
</dbReference>
<dbReference type="InterPro" id="IPR037058">
    <property type="entry name" value="Falgellar_hook_FlgE_sf"/>
</dbReference>
<dbReference type="Pfam" id="PF22692">
    <property type="entry name" value="LlgE_F_G_D1"/>
    <property type="match status" value="1"/>
</dbReference>
<dbReference type="GO" id="GO:0071978">
    <property type="term" value="P:bacterial-type flagellum-dependent swarming motility"/>
    <property type="evidence" value="ECO:0007669"/>
    <property type="project" value="TreeGrafter"/>
</dbReference>
<comment type="similarity">
    <text evidence="2 5">Belongs to the flagella basal body rod proteins family.</text>
</comment>
<evidence type="ECO:0000259" key="9">
    <source>
        <dbReference type="Pfam" id="PF22692"/>
    </source>
</evidence>
<keyword evidence="11" id="KW-1185">Reference proteome</keyword>
<dbReference type="RefSeq" id="WP_186406314.1">
    <property type="nucleotide sequence ID" value="NZ_FLQX01000094.1"/>
</dbReference>
<dbReference type="InterPro" id="IPR053967">
    <property type="entry name" value="LlgE_F_G-like_D1"/>
</dbReference>
<feature type="domain" description="Flagellar basal-body/hook protein C-terminal" evidence="7">
    <location>
        <begin position="381"/>
        <end position="425"/>
    </location>
</feature>
<feature type="domain" description="Flagellar hook protein FlgE D2" evidence="8">
    <location>
        <begin position="193"/>
        <end position="307"/>
    </location>
</feature>
<dbReference type="InterPro" id="IPR020013">
    <property type="entry name" value="Flagellar_FlgE/F/G"/>
</dbReference>
<evidence type="ECO:0000259" key="6">
    <source>
        <dbReference type="Pfam" id="PF00460"/>
    </source>
</evidence>
<dbReference type="NCBIfam" id="TIGR03506">
    <property type="entry name" value="FlgEFG_subfam"/>
    <property type="match status" value="1"/>
</dbReference>
<reference evidence="11" key="1">
    <citation type="submission" date="2016-06" db="EMBL/GenBank/DDBJ databases">
        <authorList>
            <person name="McIlroy S.J."/>
            <person name="Karst S.M."/>
            <person name="Albertsen M."/>
        </authorList>
    </citation>
    <scope>NUCLEOTIDE SEQUENCE [LARGE SCALE GENOMIC DNA]</scope>
</reference>
<evidence type="ECO:0000313" key="11">
    <source>
        <dbReference type="Proteomes" id="UP000199169"/>
    </source>
</evidence>
<evidence type="ECO:0000313" key="10">
    <source>
        <dbReference type="EMBL" id="SBT05052.1"/>
    </source>
</evidence>
<keyword evidence="10" id="KW-0966">Cell projection</keyword>
<evidence type="ECO:0000256" key="4">
    <source>
        <dbReference type="ARBA" id="ARBA00023143"/>
    </source>
</evidence>
<dbReference type="PANTHER" id="PTHR30435:SF1">
    <property type="entry name" value="FLAGELLAR HOOK PROTEIN FLGE"/>
    <property type="match status" value="1"/>
</dbReference>
<comment type="subcellular location">
    <subcellularLocation>
        <location evidence="1 5">Bacterial flagellum basal body</location>
    </subcellularLocation>
</comment>
<organism evidence="10 11">
    <name type="scientific">Candidatus Accumulibacter aalborgensis</name>
    <dbReference type="NCBI Taxonomy" id="1860102"/>
    <lineage>
        <taxon>Bacteria</taxon>
        <taxon>Pseudomonadati</taxon>
        <taxon>Pseudomonadota</taxon>
        <taxon>Betaproteobacteria</taxon>
        <taxon>Candidatus Accumulibacter</taxon>
    </lineage>
</organism>
<dbReference type="SUPFAM" id="SSF117143">
    <property type="entry name" value="Flagellar hook protein flgE"/>
    <property type="match status" value="1"/>
</dbReference>
<evidence type="ECO:0000259" key="7">
    <source>
        <dbReference type="Pfam" id="PF06429"/>
    </source>
</evidence>
<feature type="domain" description="Flagellar basal body rod protein N-terminal" evidence="6">
    <location>
        <begin position="6"/>
        <end position="33"/>
    </location>
</feature>
<keyword evidence="10" id="KW-0282">Flagellum</keyword>
<protein>
    <recommendedName>
        <fullName evidence="3 5">Flagellar hook protein FlgE</fullName>
    </recommendedName>
</protein>
<dbReference type="PROSITE" id="PS00588">
    <property type="entry name" value="FLAGELLA_BB_ROD"/>
    <property type="match status" value="1"/>
</dbReference>
<dbReference type="NCBIfam" id="NF004238">
    <property type="entry name" value="PRK05682.1-1"/>
    <property type="match status" value="1"/>
</dbReference>
<evidence type="ECO:0000256" key="5">
    <source>
        <dbReference type="RuleBase" id="RU362116"/>
    </source>
</evidence>
<dbReference type="InterPro" id="IPR011491">
    <property type="entry name" value="FlgE_D2"/>
</dbReference>
<dbReference type="AlphaFoldDB" id="A0A1A8XKX3"/>
<dbReference type="Pfam" id="PF00460">
    <property type="entry name" value="Flg_bb_rod"/>
    <property type="match status" value="1"/>
</dbReference>
<dbReference type="InterPro" id="IPR037925">
    <property type="entry name" value="FlgE/F/G-like"/>
</dbReference>
<dbReference type="InterPro" id="IPR001444">
    <property type="entry name" value="Flag_bb_rod_N"/>
</dbReference>
<accession>A0A1A8XKX3</accession>
<dbReference type="Gene3D" id="2.60.98.20">
    <property type="entry name" value="Flagellar hook protein FlgE"/>
    <property type="match status" value="1"/>
</dbReference>